<gene>
    <name evidence="3" type="ORF">Dalu01_02498</name>
</gene>
<accession>A0ABP9XFE4</accession>
<dbReference type="InterPro" id="IPR036390">
    <property type="entry name" value="WH_DNA-bd_sf"/>
</dbReference>
<keyword evidence="4" id="KW-1185">Reference proteome</keyword>
<organism evidence="3 4">
    <name type="scientific">Deinococcus aluminii</name>
    <dbReference type="NCBI Taxonomy" id="1656885"/>
    <lineage>
        <taxon>Bacteria</taxon>
        <taxon>Thermotogati</taxon>
        <taxon>Deinococcota</taxon>
        <taxon>Deinococci</taxon>
        <taxon>Deinococcales</taxon>
        <taxon>Deinococcaceae</taxon>
        <taxon>Deinococcus</taxon>
    </lineage>
</organism>
<proteinExistence type="predicted"/>
<reference evidence="3 4" key="1">
    <citation type="submission" date="2024-02" db="EMBL/GenBank/DDBJ databases">
        <title>Deinococcus aluminii NBRC 112889.</title>
        <authorList>
            <person name="Ichikawa N."/>
            <person name="Katano-Makiyama Y."/>
            <person name="Hidaka K."/>
        </authorList>
    </citation>
    <scope>NUCLEOTIDE SEQUENCE [LARGE SCALE GENOMIC DNA]</scope>
    <source>
        <strain evidence="3 4">NBRC 112889</strain>
    </source>
</reference>
<dbReference type="Gene3D" id="1.10.10.10">
    <property type="entry name" value="Winged helix-like DNA-binding domain superfamily/Winged helix DNA-binding domain"/>
    <property type="match status" value="1"/>
</dbReference>
<dbReference type="Pfam" id="PF12802">
    <property type="entry name" value="MarR_2"/>
    <property type="match status" value="1"/>
</dbReference>
<dbReference type="EMBL" id="BAABRV010000005">
    <property type="protein sequence ID" value="GAA5534090.1"/>
    <property type="molecule type" value="Genomic_DNA"/>
</dbReference>
<protein>
    <recommendedName>
        <fullName evidence="2">HTH marR-type domain-containing protein</fullName>
    </recommendedName>
</protein>
<feature type="region of interest" description="Disordered" evidence="1">
    <location>
        <begin position="1"/>
        <end position="27"/>
    </location>
</feature>
<dbReference type="SUPFAM" id="SSF46785">
    <property type="entry name" value="Winged helix' DNA-binding domain"/>
    <property type="match status" value="1"/>
</dbReference>
<evidence type="ECO:0000259" key="2">
    <source>
        <dbReference type="Pfam" id="PF12802"/>
    </source>
</evidence>
<dbReference type="Proteomes" id="UP001404956">
    <property type="component" value="Unassembled WGS sequence"/>
</dbReference>
<name>A0ABP9XFE4_9DEIO</name>
<feature type="domain" description="HTH marR-type" evidence="2">
    <location>
        <begin position="42"/>
        <end position="94"/>
    </location>
</feature>
<evidence type="ECO:0000313" key="3">
    <source>
        <dbReference type="EMBL" id="GAA5534090.1"/>
    </source>
</evidence>
<dbReference type="InterPro" id="IPR000835">
    <property type="entry name" value="HTH_MarR-typ"/>
</dbReference>
<sequence>MTCEEGNEEGVAGKDWGTGSGSLAPPAARSLSLRGAGRPVRMTPSSSDVLSALDQCGGSATPGQLARVLGLSQPALGRLLDPLLDRGQLRRVQSSVRTTYERLRVEVDATLVRDTYRPLIHAHLQGQRSMPPSIAAALRLPVEEVRETCKAMLLAGELAATPVGAALVYGLPVLTRAPADDGLPHAPPTRVPVTPDLERQLHADLPPHLRRRKGETTRVAAKYGLTVGQVRAALRRLPVQR</sequence>
<dbReference type="InterPro" id="IPR036388">
    <property type="entry name" value="WH-like_DNA-bd_sf"/>
</dbReference>
<evidence type="ECO:0000256" key="1">
    <source>
        <dbReference type="SAM" id="MobiDB-lite"/>
    </source>
</evidence>
<comment type="caution">
    <text evidence="3">The sequence shown here is derived from an EMBL/GenBank/DDBJ whole genome shotgun (WGS) entry which is preliminary data.</text>
</comment>
<evidence type="ECO:0000313" key="4">
    <source>
        <dbReference type="Proteomes" id="UP001404956"/>
    </source>
</evidence>